<gene>
    <name evidence="1" type="ORF">EV692_2423</name>
</gene>
<dbReference type="EMBL" id="SMGJ01000012">
    <property type="protein sequence ID" value="TCK64938.1"/>
    <property type="molecule type" value="Genomic_DNA"/>
</dbReference>
<proteinExistence type="predicted"/>
<name>A0A4R1KJF1_9PAST</name>
<dbReference type="Proteomes" id="UP000295496">
    <property type="component" value="Unassembled WGS sequence"/>
</dbReference>
<organism evidence="1 2">
    <name type="scientific">Lonepinella koalarum</name>
    <dbReference type="NCBI Taxonomy" id="53417"/>
    <lineage>
        <taxon>Bacteria</taxon>
        <taxon>Pseudomonadati</taxon>
        <taxon>Pseudomonadota</taxon>
        <taxon>Gammaproteobacteria</taxon>
        <taxon>Pasteurellales</taxon>
        <taxon>Pasteurellaceae</taxon>
        <taxon>Lonepinella</taxon>
    </lineage>
</organism>
<dbReference type="RefSeq" id="WP_194965376.1">
    <property type="nucleotide sequence ID" value="NZ_CP170642.1"/>
</dbReference>
<evidence type="ECO:0000313" key="1">
    <source>
        <dbReference type="EMBL" id="TCK64938.1"/>
    </source>
</evidence>
<accession>A0A4R1KJF1</accession>
<evidence type="ECO:0000313" key="2">
    <source>
        <dbReference type="Proteomes" id="UP000295496"/>
    </source>
</evidence>
<sequence length="134" mass="15229">MSKPLPPETKWLKSVVAQGLARLIVLGLPGRPAEEMAKQVATVWVEALLFKFSGWDEKLDRKRLEKAFMQLCCDCDKFPSPKLLLDCLPPRDIVCLPSPKSEPLSPERQAELAQRFQELRQFLGQASQTRRITP</sequence>
<keyword evidence="2" id="KW-1185">Reference proteome</keyword>
<comment type="caution">
    <text evidence="1">The sequence shown here is derived from an EMBL/GenBank/DDBJ whole genome shotgun (WGS) entry which is preliminary data.</text>
</comment>
<protein>
    <submittedName>
        <fullName evidence="1">Uncharacterized protein</fullName>
    </submittedName>
</protein>
<dbReference type="AlphaFoldDB" id="A0A4R1KJF1"/>
<reference evidence="1 2" key="1">
    <citation type="submission" date="2019-03" db="EMBL/GenBank/DDBJ databases">
        <title>Genomic Encyclopedia of Type Strains, Phase IV (KMG-IV): sequencing the most valuable type-strain genomes for metagenomic binning, comparative biology and taxonomic classification.</title>
        <authorList>
            <person name="Goeker M."/>
        </authorList>
    </citation>
    <scope>NUCLEOTIDE SEQUENCE [LARGE SCALE GENOMIC DNA]</scope>
    <source>
        <strain evidence="1 2">DSM 10053</strain>
    </source>
</reference>